<dbReference type="InterPro" id="IPR008457">
    <property type="entry name" value="Cu-R_CopD_dom"/>
</dbReference>
<comment type="caution">
    <text evidence="8">The sequence shown here is derived from an EMBL/GenBank/DDBJ whole genome shotgun (WGS) entry which is preliminary data.</text>
</comment>
<dbReference type="Pfam" id="PF05425">
    <property type="entry name" value="CopD"/>
    <property type="match status" value="1"/>
</dbReference>
<evidence type="ECO:0000313" key="8">
    <source>
        <dbReference type="EMBL" id="OBA89973.1"/>
    </source>
</evidence>
<dbReference type="GO" id="GO:0006825">
    <property type="term" value="P:copper ion transport"/>
    <property type="evidence" value="ECO:0007669"/>
    <property type="project" value="InterPro"/>
</dbReference>
<keyword evidence="5 6" id="KW-0472">Membrane</keyword>
<feature type="transmembrane region" description="Helical" evidence="6">
    <location>
        <begin position="333"/>
        <end position="352"/>
    </location>
</feature>
<evidence type="ECO:0000256" key="1">
    <source>
        <dbReference type="ARBA" id="ARBA00004651"/>
    </source>
</evidence>
<evidence type="ECO:0000256" key="2">
    <source>
        <dbReference type="ARBA" id="ARBA00022475"/>
    </source>
</evidence>
<evidence type="ECO:0000256" key="5">
    <source>
        <dbReference type="ARBA" id="ARBA00023136"/>
    </source>
</evidence>
<reference evidence="8 9" key="1">
    <citation type="submission" date="2016-06" db="EMBL/GenBank/DDBJ databases">
        <authorList>
            <person name="Kjaerup R.B."/>
            <person name="Dalgaard T.S."/>
            <person name="Juul-Madsen H.R."/>
        </authorList>
    </citation>
    <scope>NUCLEOTIDE SEQUENCE [LARGE SCALE GENOMIC DNA]</scope>
    <source>
        <strain evidence="8 9">1199456.5</strain>
    </source>
</reference>
<feature type="domain" description="Copper resistance protein D" evidence="7">
    <location>
        <begin position="204"/>
        <end position="312"/>
    </location>
</feature>
<keyword evidence="3 6" id="KW-0812">Transmembrane</keyword>
<evidence type="ECO:0000256" key="6">
    <source>
        <dbReference type="SAM" id="Phobius"/>
    </source>
</evidence>
<proteinExistence type="predicted"/>
<dbReference type="Proteomes" id="UP000093962">
    <property type="component" value="Unassembled WGS sequence"/>
</dbReference>
<feature type="transmembrane region" description="Helical" evidence="6">
    <location>
        <begin position="43"/>
        <end position="67"/>
    </location>
</feature>
<comment type="subcellular location">
    <subcellularLocation>
        <location evidence="1">Cell membrane</location>
        <topology evidence="1">Multi-pass membrane protein</topology>
    </subcellularLocation>
</comment>
<organism evidence="8 9">
    <name type="scientific">Mycolicibacterium mucogenicum</name>
    <name type="common">Mycobacterium mucogenicum</name>
    <dbReference type="NCBI Taxonomy" id="56689"/>
    <lineage>
        <taxon>Bacteria</taxon>
        <taxon>Bacillati</taxon>
        <taxon>Actinomycetota</taxon>
        <taxon>Actinomycetes</taxon>
        <taxon>Mycobacteriales</taxon>
        <taxon>Mycobacteriaceae</taxon>
        <taxon>Mycolicibacterium</taxon>
    </lineage>
</organism>
<evidence type="ECO:0000256" key="4">
    <source>
        <dbReference type="ARBA" id="ARBA00022989"/>
    </source>
</evidence>
<feature type="transmembrane region" description="Helical" evidence="6">
    <location>
        <begin position="209"/>
        <end position="229"/>
    </location>
</feature>
<accession>A0A1A0MYU8</accession>
<evidence type="ECO:0000256" key="3">
    <source>
        <dbReference type="ARBA" id="ARBA00022692"/>
    </source>
</evidence>
<protein>
    <recommendedName>
        <fullName evidence="7">Copper resistance protein D domain-containing protein</fullName>
    </recommendedName>
</protein>
<feature type="transmembrane region" description="Helical" evidence="6">
    <location>
        <begin position="290"/>
        <end position="313"/>
    </location>
</feature>
<feature type="transmembrane region" description="Helical" evidence="6">
    <location>
        <begin position="99"/>
        <end position="117"/>
    </location>
</feature>
<dbReference type="AlphaFoldDB" id="A0A1A0MYU8"/>
<keyword evidence="2" id="KW-1003">Cell membrane</keyword>
<evidence type="ECO:0000313" key="9">
    <source>
        <dbReference type="Proteomes" id="UP000093962"/>
    </source>
</evidence>
<keyword evidence="4 6" id="KW-1133">Transmembrane helix</keyword>
<dbReference type="PANTHER" id="PTHR34820">
    <property type="entry name" value="INNER MEMBRANE PROTEIN YEBZ"/>
    <property type="match status" value="1"/>
</dbReference>
<dbReference type="GO" id="GO:0005886">
    <property type="term" value="C:plasma membrane"/>
    <property type="evidence" value="ECO:0007669"/>
    <property type="project" value="UniProtKB-SubCell"/>
</dbReference>
<name>A0A1A0MYU8_MYCMU</name>
<feature type="transmembrane region" description="Helical" evidence="6">
    <location>
        <begin position="249"/>
        <end position="269"/>
    </location>
</feature>
<feature type="transmembrane region" description="Helical" evidence="6">
    <location>
        <begin position="155"/>
        <end position="182"/>
    </location>
</feature>
<dbReference type="EMBL" id="LZSF01000064">
    <property type="protein sequence ID" value="OBA89973.1"/>
    <property type="molecule type" value="Genomic_DNA"/>
</dbReference>
<sequence>MAVVTQVLYDTGLASATGIGVGMALLVSPCSAHGILARRLGRLALPVAALVFATAVLHHLSAVAAFAKTGLVQALSWQTVSAFITAPPARGSCLGPGEIAVAQSFFYLLTIGGLIWIRRHPSRSAGIGVAGCAVLTAVLPQLISRTLTANALPSVVLTIAHMVGALLWVGGLIVLATVAVMGRRPAGYSDVRENAAALTDEWRRVWERFSVVALYAVGALIISGTWMTWTHVGTPTQLLTTPYGRALGLKLIFVALLMAAGAYNVRVLLPRIRAAQRDCDNRTAWKIAVEHFPAVAICESVIAVAVFAIVPFLRGSARSEAGWPNAGPFDMNAAATGLVLVLLMAVGLRFGTKVREPL</sequence>
<feature type="transmembrane region" description="Helical" evidence="6">
    <location>
        <begin position="124"/>
        <end position="143"/>
    </location>
</feature>
<gene>
    <name evidence="8" type="ORF">A5642_13750</name>
</gene>
<dbReference type="InterPro" id="IPR032694">
    <property type="entry name" value="CopC/D"/>
</dbReference>
<dbReference type="PANTHER" id="PTHR34820:SF4">
    <property type="entry name" value="INNER MEMBRANE PROTEIN YEBZ"/>
    <property type="match status" value="1"/>
</dbReference>
<evidence type="ECO:0000259" key="7">
    <source>
        <dbReference type="Pfam" id="PF05425"/>
    </source>
</evidence>
<feature type="transmembrane region" description="Helical" evidence="6">
    <location>
        <begin position="12"/>
        <end position="36"/>
    </location>
</feature>